<evidence type="ECO:0000256" key="7">
    <source>
        <dbReference type="ARBA" id="ARBA00022989"/>
    </source>
</evidence>
<dbReference type="GO" id="GO:0022857">
    <property type="term" value="F:transmembrane transporter activity"/>
    <property type="evidence" value="ECO:0007669"/>
    <property type="project" value="InterPro"/>
</dbReference>
<feature type="transmembrane region" description="Helical" evidence="9">
    <location>
        <begin position="96"/>
        <end position="118"/>
    </location>
</feature>
<protein>
    <submittedName>
        <fullName evidence="11">Amino acid ABC transporter permease</fullName>
    </submittedName>
</protein>
<name>A0A918WJ83_9RHOB</name>
<organism evidence="11 12">
    <name type="scientific">Neogemmobacter tilapiae</name>
    <dbReference type="NCBI Taxonomy" id="875041"/>
    <lineage>
        <taxon>Bacteria</taxon>
        <taxon>Pseudomonadati</taxon>
        <taxon>Pseudomonadota</taxon>
        <taxon>Alphaproteobacteria</taxon>
        <taxon>Rhodobacterales</taxon>
        <taxon>Paracoccaceae</taxon>
        <taxon>Neogemmobacter</taxon>
    </lineage>
</organism>
<feature type="transmembrane region" description="Helical" evidence="9">
    <location>
        <begin position="130"/>
        <end position="151"/>
    </location>
</feature>
<comment type="caution">
    <text evidence="11">The sequence shown here is derived from an EMBL/GenBank/DDBJ whole genome shotgun (WGS) entry which is preliminary data.</text>
</comment>
<dbReference type="RefSeq" id="WP_189411533.1">
    <property type="nucleotide sequence ID" value="NZ_BMYJ01000005.1"/>
</dbReference>
<evidence type="ECO:0000256" key="4">
    <source>
        <dbReference type="ARBA" id="ARBA00022475"/>
    </source>
</evidence>
<evidence type="ECO:0000256" key="6">
    <source>
        <dbReference type="ARBA" id="ARBA00022970"/>
    </source>
</evidence>
<dbReference type="PROSITE" id="PS50928">
    <property type="entry name" value="ABC_TM1"/>
    <property type="match status" value="1"/>
</dbReference>
<keyword evidence="5 9" id="KW-0812">Transmembrane</keyword>
<evidence type="ECO:0000256" key="9">
    <source>
        <dbReference type="RuleBase" id="RU363032"/>
    </source>
</evidence>
<comment type="subcellular location">
    <subcellularLocation>
        <location evidence="1">Cell inner membrane</location>
        <topology evidence="1">Multi-pass membrane protein</topology>
    </subcellularLocation>
    <subcellularLocation>
        <location evidence="9">Cell membrane</location>
        <topology evidence="9">Multi-pass membrane protein</topology>
    </subcellularLocation>
</comment>
<comment type="similarity">
    <text evidence="2">Belongs to the binding-protein-dependent transport system permease family. HisMQ subfamily.</text>
</comment>
<proteinExistence type="inferred from homology"/>
<dbReference type="GO" id="GO:0043190">
    <property type="term" value="C:ATP-binding cassette (ABC) transporter complex"/>
    <property type="evidence" value="ECO:0007669"/>
    <property type="project" value="InterPro"/>
</dbReference>
<dbReference type="InterPro" id="IPR035906">
    <property type="entry name" value="MetI-like_sf"/>
</dbReference>
<dbReference type="Gene3D" id="1.10.3720.10">
    <property type="entry name" value="MetI-like"/>
    <property type="match status" value="2"/>
</dbReference>
<dbReference type="GO" id="GO:0006865">
    <property type="term" value="P:amino acid transport"/>
    <property type="evidence" value="ECO:0007669"/>
    <property type="project" value="UniProtKB-KW"/>
</dbReference>
<dbReference type="Pfam" id="PF00528">
    <property type="entry name" value="BPD_transp_1"/>
    <property type="match status" value="1"/>
</dbReference>
<keyword evidence="12" id="KW-1185">Reference proteome</keyword>
<keyword evidence="4" id="KW-1003">Cell membrane</keyword>
<reference evidence="11" key="1">
    <citation type="journal article" date="2014" name="Int. J. Syst. Evol. Microbiol.">
        <title>Complete genome sequence of Corynebacterium casei LMG S-19264T (=DSM 44701T), isolated from a smear-ripened cheese.</title>
        <authorList>
            <consortium name="US DOE Joint Genome Institute (JGI-PGF)"/>
            <person name="Walter F."/>
            <person name="Albersmeier A."/>
            <person name="Kalinowski J."/>
            <person name="Ruckert C."/>
        </authorList>
    </citation>
    <scope>NUCLEOTIDE SEQUENCE</scope>
    <source>
        <strain evidence="11">KCTC 23310</strain>
    </source>
</reference>
<feature type="domain" description="ABC transmembrane type-1" evidence="10">
    <location>
        <begin position="92"/>
        <end position="435"/>
    </location>
</feature>
<feature type="transmembrane region" description="Helical" evidence="9">
    <location>
        <begin position="23"/>
        <end position="44"/>
    </location>
</feature>
<dbReference type="CDD" id="cd06261">
    <property type="entry name" value="TM_PBP2"/>
    <property type="match status" value="2"/>
</dbReference>
<evidence type="ECO:0000256" key="5">
    <source>
        <dbReference type="ARBA" id="ARBA00022692"/>
    </source>
</evidence>
<dbReference type="InterPro" id="IPR000515">
    <property type="entry name" value="MetI-like"/>
</dbReference>
<dbReference type="PANTHER" id="PTHR30614">
    <property type="entry name" value="MEMBRANE COMPONENT OF AMINO ACID ABC TRANSPORTER"/>
    <property type="match status" value="1"/>
</dbReference>
<gene>
    <name evidence="11" type="primary">bztB</name>
    <name evidence="11" type="ORF">GCM10007315_20230</name>
</gene>
<keyword evidence="8 9" id="KW-0472">Membrane</keyword>
<keyword evidence="7 9" id="KW-1133">Transmembrane helix</keyword>
<evidence type="ECO:0000256" key="1">
    <source>
        <dbReference type="ARBA" id="ARBA00004429"/>
    </source>
</evidence>
<dbReference type="InterPro" id="IPR043429">
    <property type="entry name" value="ArtM/GltK/GlnP/TcyL/YhdX-like"/>
</dbReference>
<evidence type="ECO:0000313" key="11">
    <source>
        <dbReference type="EMBL" id="GHC56796.1"/>
    </source>
</evidence>
<dbReference type="PANTHER" id="PTHR30614:SF37">
    <property type="entry name" value="AMINO-ACID ABC TRANSPORTER PERMEASE PROTEIN YHDX-RELATED"/>
    <property type="match status" value="1"/>
</dbReference>
<feature type="transmembrane region" description="Helical" evidence="9">
    <location>
        <begin position="417"/>
        <end position="438"/>
    </location>
</feature>
<sequence length="447" mass="48894">MAYATETPKENFRLSMLIYDTRFRSMTIQIVVLILFGLALSWLVNNTIDNLAAKGKTFNYNFLWVRAGYDIEQTLIPYTNDSSHGRALFVGLANTLLVAFVGCILATIVGVLVGVLRLSKNWLVARIMTVYVEIFRNIPVLLWILFIYVPLTEIGPEPKDFKVTQPMIDALAIEAQGGTLPPDAVTTPAASKVLFDTVAITKRGMFMPKPLLERPLGSFSIGDFTISFSVLAALAVVAASIWVNAQLRRKARVVQETTGVRPTTWWKSLLILFAPLVLLLIAMGFHLEVPAFPVTEAGVSQGFNFQGGFTISASLLALTVALALYTGAFIAEIVRAGIMAISKGQSEASFALGLRPGRTMSLVVLPQALRVIIPPLISQYLNLTKNTSLGIAVSYLDLRGTLGGITLNQTGRELECMLLMMLIYLTISLIISVGMNIYNQSVQLKAR</sequence>
<evidence type="ECO:0000313" key="12">
    <source>
        <dbReference type="Proteomes" id="UP000638981"/>
    </source>
</evidence>
<evidence type="ECO:0000256" key="8">
    <source>
        <dbReference type="ARBA" id="ARBA00023136"/>
    </source>
</evidence>
<dbReference type="AlphaFoldDB" id="A0A918WJ83"/>
<feature type="transmembrane region" description="Helical" evidence="9">
    <location>
        <begin position="264"/>
        <end position="287"/>
    </location>
</feature>
<dbReference type="NCBIfam" id="TIGR01726">
    <property type="entry name" value="HEQRo_perm_3TM"/>
    <property type="match status" value="1"/>
</dbReference>
<keyword evidence="3 9" id="KW-0813">Transport</keyword>
<accession>A0A918WJ83</accession>
<dbReference type="Proteomes" id="UP000638981">
    <property type="component" value="Unassembled WGS sequence"/>
</dbReference>
<dbReference type="EMBL" id="BMYJ01000005">
    <property type="protein sequence ID" value="GHC56796.1"/>
    <property type="molecule type" value="Genomic_DNA"/>
</dbReference>
<reference evidence="11" key="2">
    <citation type="submission" date="2020-09" db="EMBL/GenBank/DDBJ databases">
        <authorList>
            <person name="Sun Q."/>
            <person name="Kim S."/>
        </authorList>
    </citation>
    <scope>NUCLEOTIDE SEQUENCE</scope>
    <source>
        <strain evidence="11">KCTC 23310</strain>
    </source>
</reference>
<dbReference type="InterPro" id="IPR010065">
    <property type="entry name" value="AA_ABC_transptr_permease_3TM"/>
</dbReference>
<evidence type="ECO:0000259" key="10">
    <source>
        <dbReference type="PROSITE" id="PS50928"/>
    </source>
</evidence>
<evidence type="ECO:0000256" key="2">
    <source>
        <dbReference type="ARBA" id="ARBA00010072"/>
    </source>
</evidence>
<feature type="transmembrane region" description="Helical" evidence="9">
    <location>
        <begin position="307"/>
        <end position="331"/>
    </location>
</feature>
<dbReference type="SUPFAM" id="SSF161098">
    <property type="entry name" value="MetI-like"/>
    <property type="match status" value="2"/>
</dbReference>
<evidence type="ECO:0000256" key="3">
    <source>
        <dbReference type="ARBA" id="ARBA00022448"/>
    </source>
</evidence>
<feature type="transmembrane region" description="Helical" evidence="9">
    <location>
        <begin position="224"/>
        <end position="243"/>
    </location>
</feature>
<keyword evidence="6" id="KW-0029">Amino-acid transport</keyword>